<feature type="domain" description="THO complex subunitTHOC2 N-terminal" evidence="1">
    <location>
        <begin position="39"/>
        <end position="75"/>
    </location>
</feature>
<dbReference type="EMBL" id="JACTNZ010000009">
    <property type="protein sequence ID" value="KAG5532304.1"/>
    <property type="molecule type" value="Genomic_DNA"/>
</dbReference>
<reference evidence="2" key="1">
    <citation type="submission" date="2020-08" db="EMBL/GenBank/DDBJ databases">
        <title>Plant Genome Project.</title>
        <authorList>
            <person name="Zhang R.-G."/>
        </authorList>
    </citation>
    <scope>NUCLEOTIDE SEQUENCE</scope>
    <source>
        <strain evidence="2">WSP0</strain>
        <tissue evidence="2">Leaf</tissue>
    </source>
</reference>
<proteinExistence type="predicted"/>
<comment type="caution">
    <text evidence="2">The sequence shown here is derived from an EMBL/GenBank/DDBJ whole genome shotgun (WGS) entry which is preliminary data.</text>
</comment>
<name>A0AAV6IYG1_9ERIC</name>
<dbReference type="GO" id="GO:0003729">
    <property type="term" value="F:mRNA binding"/>
    <property type="evidence" value="ECO:0007669"/>
    <property type="project" value="TreeGrafter"/>
</dbReference>
<dbReference type="GO" id="GO:0006397">
    <property type="term" value="P:mRNA processing"/>
    <property type="evidence" value="ECO:0007669"/>
    <property type="project" value="InterPro"/>
</dbReference>
<dbReference type="Proteomes" id="UP000823749">
    <property type="component" value="Chromosome 9"/>
</dbReference>
<organism evidence="2 3">
    <name type="scientific">Rhododendron griersonianum</name>
    <dbReference type="NCBI Taxonomy" id="479676"/>
    <lineage>
        <taxon>Eukaryota</taxon>
        <taxon>Viridiplantae</taxon>
        <taxon>Streptophyta</taxon>
        <taxon>Embryophyta</taxon>
        <taxon>Tracheophyta</taxon>
        <taxon>Spermatophyta</taxon>
        <taxon>Magnoliopsida</taxon>
        <taxon>eudicotyledons</taxon>
        <taxon>Gunneridae</taxon>
        <taxon>Pentapetalae</taxon>
        <taxon>asterids</taxon>
        <taxon>Ericales</taxon>
        <taxon>Ericaceae</taxon>
        <taxon>Ericoideae</taxon>
        <taxon>Rhodoreae</taxon>
        <taxon>Rhododendron</taxon>
    </lineage>
</organism>
<dbReference type="PANTHER" id="PTHR21597">
    <property type="entry name" value="THO2 PROTEIN"/>
    <property type="match status" value="1"/>
</dbReference>
<dbReference type="Pfam" id="PF11732">
    <property type="entry name" value="Thoc2"/>
    <property type="match status" value="1"/>
</dbReference>
<evidence type="ECO:0000259" key="1">
    <source>
        <dbReference type="Pfam" id="PF11732"/>
    </source>
</evidence>
<dbReference type="InterPro" id="IPR021726">
    <property type="entry name" value="THO_THOC2_N"/>
</dbReference>
<dbReference type="GO" id="GO:0006406">
    <property type="term" value="P:mRNA export from nucleus"/>
    <property type="evidence" value="ECO:0007669"/>
    <property type="project" value="InterPro"/>
</dbReference>
<evidence type="ECO:0000313" key="3">
    <source>
        <dbReference type="Proteomes" id="UP000823749"/>
    </source>
</evidence>
<sequence>MGVGVGVGAVEKPHLFEKVGEVAWGGRHGGSYLLSISVQLEYDILEYVVIERVAQVGREKLKDDGFNLSDWLQSLNSFWGHLCALFLFGLDTVAKLKIECPSWIVYVVVEVVFLPAAPTIL</sequence>
<protein>
    <recommendedName>
        <fullName evidence="1">THO complex subunitTHOC2 N-terminal domain-containing protein</fullName>
    </recommendedName>
</protein>
<gene>
    <name evidence="2" type="ORF">RHGRI_026812</name>
</gene>
<keyword evidence="3" id="KW-1185">Reference proteome</keyword>
<dbReference type="PANTHER" id="PTHR21597:SF0">
    <property type="entry name" value="THO COMPLEX SUBUNIT 2"/>
    <property type="match status" value="1"/>
</dbReference>
<dbReference type="GO" id="GO:0000445">
    <property type="term" value="C:THO complex part of transcription export complex"/>
    <property type="evidence" value="ECO:0007669"/>
    <property type="project" value="TreeGrafter"/>
</dbReference>
<dbReference type="InterPro" id="IPR040007">
    <property type="entry name" value="Tho2"/>
</dbReference>
<dbReference type="AlphaFoldDB" id="A0AAV6IYG1"/>
<evidence type="ECO:0000313" key="2">
    <source>
        <dbReference type="EMBL" id="KAG5532304.1"/>
    </source>
</evidence>
<accession>A0AAV6IYG1</accession>